<proteinExistence type="predicted"/>
<accession>A0A0G1XBL9</accession>
<gene>
    <name evidence="1" type="ORF">UY23_C0001G0301</name>
</gene>
<evidence type="ECO:0000313" key="2">
    <source>
        <dbReference type="Proteomes" id="UP000034956"/>
    </source>
</evidence>
<dbReference type="EMBL" id="LCPF01000001">
    <property type="protein sequence ID" value="KKU91695.1"/>
    <property type="molecule type" value="Genomic_DNA"/>
</dbReference>
<dbReference type="AlphaFoldDB" id="A0A0G1XBL9"/>
<name>A0A0G1XBL9_9BACT</name>
<sequence length="244" mass="28448">MKSDPSLRINAVLLRKKGLSYNEIRKQLKNSIAKSTLSLWLKEIPLKPEHHQRLYTKQIQILTKGPKSQKERREREIEEIIEKAIKEIKTPLSHETYKLFGAALYWAEGSKTKNFEITNSDPGLIAFATKWFEDIFHVSPKTMKAHLNIYPQQNEIQIKRFWSDITGIPLNRFGKSFIKPPNKGYKKNNLYYGTIKVRVPKGTDMKHRIFGWIKAALQDIVPKIKSKQRKWSGLTVTQRPPVNL</sequence>
<reference evidence="1 2" key="1">
    <citation type="journal article" date="2015" name="Nature">
        <title>rRNA introns, odd ribosomes, and small enigmatic genomes across a large radiation of phyla.</title>
        <authorList>
            <person name="Brown C.T."/>
            <person name="Hug L.A."/>
            <person name="Thomas B.C."/>
            <person name="Sharon I."/>
            <person name="Castelle C.J."/>
            <person name="Singh A."/>
            <person name="Wilkins M.J."/>
            <person name="Williams K.H."/>
            <person name="Banfield J.F."/>
        </authorList>
    </citation>
    <scope>NUCLEOTIDE SEQUENCE [LARGE SCALE GENOMIC DNA]</scope>
</reference>
<organism evidence="1 2">
    <name type="scientific">Candidatus Jorgensenbacteria bacterium GW2011_GWA1_48_11</name>
    <dbReference type="NCBI Taxonomy" id="1618660"/>
    <lineage>
        <taxon>Bacteria</taxon>
        <taxon>Candidatus Joergenseniibacteriota</taxon>
    </lineage>
</organism>
<dbReference type="Proteomes" id="UP000034956">
    <property type="component" value="Unassembled WGS sequence"/>
</dbReference>
<evidence type="ECO:0000313" key="1">
    <source>
        <dbReference type="EMBL" id="KKU91695.1"/>
    </source>
</evidence>
<comment type="caution">
    <text evidence="1">The sequence shown here is derived from an EMBL/GenBank/DDBJ whole genome shotgun (WGS) entry which is preliminary data.</text>
</comment>
<protein>
    <submittedName>
        <fullName evidence="1">Resolvase helix-turn-helix domain protein</fullName>
    </submittedName>
</protein>